<dbReference type="GO" id="GO:0046872">
    <property type="term" value="F:metal ion binding"/>
    <property type="evidence" value="ECO:0007669"/>
    <property type="project" value="InterPro"/>
</dbReference>
<dbReference type="PANTHER" id="PTHR46371">
    <property type="entry name" value="OS04G0464100 PROTEIN"/>
    <property type="match status" value="1"/>
</dbReference>
<evidence type="ECO:0000313" key="3">
    <source>
        <dbReference type="Proteomes" id="UP000283530"/>
    </source>
</evidence>
<dbReference type="PROSITE" id="PS50846">
    <property type="entry name" value="HMA_2"/>
    <property type="match status" value="1"/>
</dbReference>
<dbReference type="EMBL" id="QPKB01000005">
    <property type="protein sequence ID" value="RWR84860.1"/>
    <property type="molecule type" value="Genomic_DNA"/>
</dbReference>
<dbReference type="InterPro" id="IPR044296">
    <property type="entry name" value="HIPP46"/>
</dbReference>
<evidence type="ECO:0000313" key="2">
    <source>
        <dbReference type="EMBL" id="RWR84860.1"/>
    </source>
</evidence>
<dbReference type="Proteomes" id="UP000283530">
    <property type="component" value="Unassembled WGS sequence"/>
</dbReference>
<evidence type="ECO:0000259" key="1">
    <source>
        <dbReference type="PROSITE" id="PS50846"/>
    </source>
</evidence>
<comment type="caution">
    <text evidence="2">The sequence shown here is derived from an EMBL/GenBank/DDBJ whole genome shotgun (WGS) entry which is preliminary data.</text>
</comment>
<dbReference type="AlphaFoldDB" id="A0A3S3MYG9"/>
<dbReference type="InterPro" id="IPR036163">
    <property type="entry name" value="HMA_dom_sf"/>
</dbReference>
<sequence length="130" mass="14544">MKQKLVVQVDMHDAKSRSKAMKIVVGLPGVISATVEADKNQLTVVGDGVDSINLTTQLRKHMSSKIERLLCTSMVSSQLVSVTPVDEKKKEEEKKPEPIVAWPYHHYPTVAQPQCFYEPGYSRNDNCSIM</sequence>
<reference evidence="2 3" key="1">
    <citation type="journal article" date="2019" name="Nat. Plants">
        <title>Stout camphor tree genome fills gaps in understanding of flowering plant genome evolution.</title>
        <authorList>
            <person name="Chaw S.M."/>
            <person name="Liu Y.C."/>
            <person name="Wu Y.W."/>
            <person name="Wang H.Y."/>
            <person name="Lin C.I."/>
            <person name="Wu C.S."/>
            <person name="Ke H.M."/>
            <person name="Chang L.Y."/>
            <person name="Hsu C.Y."/>
            <person name="Yang H.T."/>
            <person name="Sudianto E."/>
            <person name="Hsu M.H."/>
            <person name="Wu K.P."/>
            <person name="Wang L.N."/>
            <person name="Leebens-Mack J.H."/>
            <person name="Tsai I.J."/>
        </authorList>
    </citation>
    <scope>NUCLEOTIDE SEQUENCE [LARGE SCALE GENOMIC DNA]</scope>
    <source>
        <strain evidence="3">cv. Chaw 1501</strain>
        <tissue evidence="2">Young leaves</tissue>
    </source>
</reference>
<dbReference type="SUPFAM" id="SSF55008">
    <property type="entry name" value="HMA, heavy metal-associated domain"/>
    <property type="match status" value="1"/>
</dbReference>
<dbReference type="InterPro" id="IPR006121">
    <property type="entry name" value="HMA_dom"/>
</dbReference>
<protein>
    <submittedName>
        <fullName evidence="2">Heavy metal-associated isoprenylated plant protein 46</fullName>
    </submittedName>
</protein>
<name>A0A3S3MYG9_9MAGN</name>
<dbReference type="OrthoDB" id="692882at2759"/>
<dbReference type="Pfam" id="PF00403">
    <property type="entry name" value="HMA"/>
    <property type="match status" value="1"/>
</dbReference>
<keyword evidence="3" id="KW-1185">Reference proteome</keyword>
<dbReference type="Gene3D" id="3.30.70.100">
    <property type="match status" value="1"/>
</dbReference>
<proteinExistence type="predicted"/>
<feature type="domain" description="HMA" evidence="1">
    <location>
        <begin position="2"/>
        <end position="70"/>
    </location>
</feature>
<gene>
    <name evidence="2" type="ORF">CKAN_01369000</name>
</gene>
<accession>A0A3S3MYG9</accession>
<dbReference type="STRING" id="337451.A0A3S3MYG9"/>
<organism evidence="2 3">
    <name type="scientific">Cinnamomum micranthum f. kanehirae</name>
    <dbReference type="NCBI Taxonomy" id="337451"/>
    <lineage>
        <taxon>Eukaryota</taxon>
        <taxon>Viridiplantae</taxon>
        <taxon>Streptophyta</taxon>
        <taxon>Embryophyta</taxon>
        <taxon>Tracheophyta</taxon>
        <taxon>Spermatophyta</taxon>
        <taxon>Magnoliopsida</taxon>
        <taxon>Magnoliidae</taxon>
        <taxon>Laurales</taxon>
        <taxon>Lauraceae</taxon>
        <taxon>Cinnamomum</taxon>
    </lineage>
</organism>